<sequence>MAQQVAQGPRSRQPLSSSVFCNDRLTAWLRDKVSPWSAAQSFETQAALHAHNFPCIVPPASPLLSGSTSASSCISDCSTQHRVPVPPPLGLSDPASLTGNTRRSTALLAGTGTWLTNGSPRPQKSPDAGYPEPPQLRPDRRLNASFRQIIFNNPDYAERLSRTIQDLSEDPNILLQQIFDSISSLGGAADSGQTSGSATSATQEPASSCAASKKRKTPPGGNQQRPGKTPNNSPGSGPGGGSTDGPSQVEEPNSGFRYQCPYHRVYPVMSLDHKFSSCQPPGHRKTRSQFKKHLKDVHVRTPGTRNSNLNPNYSMDEDLWNDKVVAIFKEAEAKKFTRGTKEWLRNEENCYQKLCKAILPNAQISKSPFDEDPVDGHSPADEAVQKGEVVSAKGSPVSQGEAMDTVAVALAQLFHKMPELSQRVNDLLRSQAESDRLSPSTEGTLPQTPATSSRGHVASVRQDLPLQESTAPQLSGATHQTPADAGQQGVQEFTGVPHNIRPETSRMTLPESTLNTATTNDLQQKKPASGPRMCIHFDIETPTFEITLKGRVTSHHLGPHKWEIPIPRGLVVEEYEQDKADEQDKIDKQRRAEPPINHGQQAMRESSQDILSVFDFSVLNTENDSVYVDGSWSAMDGNSSNPMGGGQDAFPGNTNY</sequence>
<comment type="caution">
    <text evidence="2">The sequence shown here is derived from an EMBL/GenBank/DDBJ whole genome shotgun (WGS) entry which is preliminary data.</text>
</comment>
<reference evidence="2 3" key="1">
    <citation type="submission" date="2017-06" db="EMBL/GenBank/DDBJ databases">
        <title>Comparative genomic analysis of Ambrosia Fusariam Clade fungi.</title>
        <authorList>
            <person name="Stajich J.E."/>
            <person name="Carrillo J."/>
            <person name="Kijimoto T."/>
            <person name="Eskalen A."/>
            <person name="O'Donnell K."/>
            <person name="Kasson M."/>
        </authorList>
    </citation>
    <scope>NUCLEOTIDE SEQUENCE [LARGE SCALE GENOMIC DNA]</scope>
    <source>
        <strain evidence="2 3">NRRL62584</strain>
    </source>
</reference>
<evidence type="ECO:0000313" key="2">
    <source>
        <dbReference type="EMBL" id="RSL69647.1"/>
    </source>
</evidence>
<protein>
    <submittedName>
        <fullName evidence="2">Uncharacterized protein</fullName>
    </submittedName>
</protein>
<dbReference type="OrthoDB" id="5084525at2759"/>
<dbReference type="AlphaFoldDB" id="A0A428QWF4"/>
<feature type="compositionally biased region" description="Low complexity" evidence="1">
    <location>
        <begin position="187"/>
        <end position="203"/>
    </location>
</feature>
<proteinExistence type="predicted"/>
<feature type="compositionally biased region" description="Basic and acidic residues" evidence="1">
    <location>
        <begin position="579"/>
        <end position="593"/>
    </location>
</feature>
<feature type="compositionally biased region" description="Polar residues" evidence="1">
    <location>
        <begin position="437"/>
        <end position="454"/>
    </location>
</feature>
<feature type="compositionally biased region" description="Low complexity" evidence="1">
    <location>
        <begin position="226"/>
        <end position="235"/>
    </location>
</feature>
<accession>A0A428QWF4</accession>
<dbReference type="Proteomes" id="UP000288168">
    <property type="component" value="Unassembled WGS sequence"/>
</dbReference>
<feature type="compositionally biased region" description="Basic and acidic residues" evidence="1">
    <location>
        <begin position="374"/>
        <end position="385"/>
    </location>
</feature>
<feature type="region of interest" description="Disordered" evidence="1">
    <location>
        <begin position="634"/>
        <end position="656"/>
    </location>
</feature>
<feature type="region of interest" description="Disordered" evidence="1">
    <location>
        <begin position="579"/>
        <end position="605"/>
    </location>
</feature>
<gene>
    <name evidence="2" type="ORF">CEP54_002096</name>
</gene>
<name>A0A428QWF4_9HYPO</name>
<dbReference type="EMBL" id="NKCI01000012">
    <property type="protein sequence ID" value="RSL69647.1"/>
    <property type="molecule type" value="Genomic_DNA"/>
</dbReference>
<feature type="region of interest" description="Disordered" evidence="1">
    <location>
        <begin position="110"/>
        <end position="139"/>
    </location>
</feature>
<evidence type="ECO:0000313" key="3">
    <source>
        <dbReference type="Proteomes" id="UP000288168"/>
    </source>
</evidence>
<feature type="region of interest" description="Disordered" evidence="1">
    <location>
        <begin position="187"/>
        <end position="255"/>
    </location>
</feature>
<keyword evidence="3" id="KW-1185">Reference proteome</keyword>
<feature type="region of interest" description="Disordered" evidence="1">
    <location>
        <begin position="431"/>
        <end position="459"/>
    </location>
</feature>
<organism evidence="2 3">
    <name type="scientific">Fusarium duplospermum</name>
    <dbReference type="NCBI Taxonomy" id="1325734"/>
    <lineage>
        <taxon>Eukaryota</taxon>
        <taxon>Fungi</taxon>
        <taxon>Dikarya</taxon>
        <taxon>Ascomycota</taxon>
        <taxon>Pezizomycotina</taxon>
        <taxon>Sordariomycetes</taxon>
        <taxon>Hypocreomycetidae</taxon>
        <taxon>Hypocreales</taxon>
        <taxon>Nectriaceae</taxon>
        <taxon>Fusarium</taxon>
        <taxon>Fusarium solani species complex</taxon>
    </lineage>
</organism>
<evidence type="ECO:0000256" key="1">
    <source>
        <dbReference type="SAM" id="MobiDB-lite"/>
    </source>
</evidence>
<feature type="region of interest" description="Disordered" evidence="1">
    <location>
        <begin position="368"/>
        <end position="400"/>
    </location>
</feature>